<organism evidence="1 2">
    <name type="scientific">Araneus ventricosus</name>
    <name type="common">Orbweaver spider</name>
    <name type="synonym">Epeira ventricosa</name>
    <dbReference type="NCBI Taxonomy" id="182803"/>
    <lineage>
        <taxon>Eukaryota</taxon>
        <taxon>Metazoa</taxon>
        <taxon>Ecdysozoa</taxon>
        <taxon>Arthropoda</taxon>
        <taxon>Chelicerata</taxon>
        <taxon>Arachnida</taxon>
        <taxon>Araneae</taxon>
        <taxon>Araneomorphae</taxon>
        <taxon>Entelegynae</taxon>
        <taxon>Araneoidea</taxon>
        <taxon>Araneidae</taxon>
        <taxon>Araneus</taxon>
    </lineage>
</organism>
<proteinExistence type="predicted"/>
<dbReference type="Proteomes" id="UP000499080">
    <property type="component" value="Unassembled WGS sequence"/>
</dbReference>
<protein>
    <submittedName>
        <fullName evidence="1">Uncharacterized protein</fullName>
    </submittedName>
</protein>
<evidence type="ECO:0000313" key="2">
    <source>
        <dbReference type="Proteomes" id="UP000499080"/>
    </source>
</evidence>
<reference evidence="1 2" key="1">
    <citation type="journal article" date="2019" name="Sci. Rep.">
        <title>Orb-weaving spider Araneus ventricosus genome elucidates the spidroin gene catalogue.</title>
        <authorList>
            <person name="Kono N."/>
            <person name="Nakamura H."/>
            <person name="Ohtoshi R."/>
            <person name="Moran D.A.P."/>
            <person name="Shinohara A."/>
            <person name="Yoshida Y."/>
            <person name="Fujiwara M."/>
            <person name="Mori M."/>
            <person name="Tomita M."/>
            <person name="Arakawa K."/>
        </authorList>
    </citation>
    <scope>NUCLEOTIDE SEQUENCE [LARGE SCALE GENOMIC DNA]</scope>
</reference>
<gene>
    <name evidence="1" type="ORF">AVEN_155404_1</name>
</gene>
<sequence length="119" mass="13518">MHVKNDIQTESPHSTVKFFAAQVAIILRGKIWTTALPVNSGSIYLPGMESWPTGDEDHQVIDSRHSQPDVAISAWKDVCFSYEPLVLFLSRPKMLTINFCGKAFAGQDNILYFRQDLYR</sequence>
<evidence type="ECO:0000313" key="1">
    <source>
        <dbReference type="EMBL" id="GBN73534.1"/>
    </source>
</evidence>
<name>A0A4Y2RCN3_ARAVE</name>
<keyword evidence="2" id="KW-1185">Reference proteome</keyword>
<comment type="caution">
    <text evidence="1">The sequence shown here is derived from an EMBL/GenBank/DDBJ whole genome shotgun (WGS) entry which is preliminary data.</text>
</comment>
<accession>A0A4Y2RCN3</accession>
<dbReference type="AlphaFoldDB" id="A0A4Y2RCN3"/>
<dbReference type="EMBL" id="BGPR01144107">
    <property type="protein sequence ID" value="GBN73534.1"/>
    <property type="molecule type" value="Genomic_DNA"/>
</dbReference>